<evidence type="ECO:0000256" key="16">
    <source>
        <dbReference type="SAM" id="MobiDB-lite"/>
    </source>
</evidence>
<evidence type="ECO:0000256" key="2">
    <source>
        <dbReference type="ARBA" id="ARBA00005585"/>
    </source>
</evidence>
<keyword evidence="4" id="KW-0153">Cholesterol metabolism</keyword>
<proteinExistence type="inferred from homology"/>
<dbReference type="GO" id="GO:0042632">
    <property type="term" value="P:cholesterol homeostasis"/>
    <property type="evidence" value="ECO:0007669"/>
    <property type="project" value="TreeGrafter"/>
</dbReference>
<name>A0A1B0CML6_LUTLO</name>
<dbReference type="EMBL" id="AJWK01018888">
    <property type="status" value="NOT_ANNOTATED_CDS"/>
    <property type="molecule type" value="Genomic_DNA"/>
</dbReference>
<dbReference type="InterPro" id="IPR000731">
    <property type="entry name" value="SSD"/>
</dbReference>
<reference evidence="20" key="1">
    <citation type="submission" date="2020-05" db="UniProtKB">
        <authorList>
            <consortium name="EnsemblMetazoa"/>
        </authorList>
    </citation>
    <scope>IDENTIFICATION</scope>
    <source>
        <strain evidence="20">Jacobina</strain>
    </source>
</reference>
<dbReference type="PANTHER" id="PTHR45727:SF2">
    <property type="entry name" value="NPC INTRACELLULAR CHOLESTEROL TRANSPORTER 1"/>
    <property type="match status" value="1"/>
</dbReference>
<evidence type="ECO:0000313" key="20">
    <source>
        <dbReference type="EnsemblMetazoa" id="LLOJ005904-PA"/>
    </source>
</evidence>
<comment type="similarity">
    <text evidence="2">Belongs to the patched family.</text>
</comment>
<evidence type="ECO:0000256" key="13">
    <source>
        <dbReference type="ARBA" id="ARBA00023180"/>
    </source>
</evidence>
<evidence type="ECO:0000256" key="1">
    <source>
        <dbReference type="ARBA" id="ARBA00004127"/>
    </source>
</evidence>
<keyword evidence="7 17" id="KW-1133">Transmembrane helix</keyword>
<evidence type="ECO:0000256" key="9">
    <source>
        <dbReference type="ARBA" id="ARBA00023098"/>
    </source>
</evidence>
<keyword evidence="11" id="KW-1015">Disulfide bond</keyword>
<dbReference type="InterPro" id="IPR053956">
    <property type="entry name" value="NPC1_MLD"/>
</dbReference>
<keyword evidence="9" id="KW-0443">Lipid metabolism</keyword>
<feature type="transmembrane region" description="Helical" evidence="17">
    <location>
        <begin position="1273"/>
        <end position="1295"/>
    </location>
</feature>
<sequence length="1357" mass="150914">MTFPKLLRPRLTSLGLLCLLSICLCLQLDTTAAQVTATQESNNATEGQCVWYGVCFVDPLTQHKKYCPYNGAPKKLDTKGQEALAKWCGHLLQDEGTSTCCDVEMIDTLNKNVELAANFLKRCPSCMTNLVKHMCDFTCSRTQSEFINVISTEKGDKGEYITEVDLHITEQYMNGTFSSCSQVSVPSTGQLALDLMCGEYGASRCSAKKWFHYMGDEEGNTYVPFQINYIGQADNRTVNGFTPLDPEVVPCYRGLNAKTPACACADCEDSCPKPPPVPPKPEPLNVLGLDAYALVMLIVFILGTGLFLIGVCLFPSRPEGVVLRGEGSTSDLRSSIGRRLAGGHSSGELATDREDSPLQSKRSSGTWDNDQELRVHPATVTTFGDEESGYFEKLGAKTENFLEMFFTKWGHFCASYPWLILFLGFCFVVAMGHGIKMLIITTDPVELWASPTSRSRVEREYYDKEFEPFYRIEQVIINAANLPSIVHNTSNGPIEFGPAFNKQFLLDVFELQESIKQIGQDGGGVTIEKICFAPLTSEFRGPVVASDCVVQSLWGYFQDDMDTFESTEDDNGYEINYLDHLAKCFGNPYNPECLAPYGGPVDPAVALGGFLKEGEVLSGQPHYERANTVILTFLVNNYHNRSRLAPALEWEESYVKFMQDWVRGNKTNMNIAFTSERSIQDELKRESQSDVSTILVSYIIMFAYIAISLGHVEEFSRILIDSKITLGLGGVVIVLASVVSSVGLFGFIGVPATLIIVEVIPFLVLAVGVDNIFIMVQTHQREPKKPTETHAEHIGRILGKVGPSILLTSVSESCCFFLGGLSDMPAVRAFALYAGMALLIDFLLQVTCFVSLLSLDAVRQAENRFDIFCFARGKKTDAPANVEGVLYKFFKVLYVPFIMQRKVRIGVMIVFFAWLCASISVAPHIDVGLDQELSMPEDSFVLNYFRFLREYISIGPPVYFVLKSGLNFSSTPHQNLICGGQFCNIDSMSTQIYIASKTPDTSYIARPASSWIDDYFDWSASPSCCKFYPNNGSFCPHSSYGCDSCKIVLDPEMGRPNATGFSKYLPFFLQDNPDDVCAKAGHAAYGHAVNYAYSRRWKQTQVGSSYFMGYHTILKTSSDYYEAMRSARKISHNITATIHAKLRLQGKDETFISQIEVFPYSVFYVFYEQYLTMWPDTLKSMGISVLAIFIVTFLLMGFDIHSSLIVVITITMIVINLGGLMYMWNISLNAVSLVNLVMAVGIAVEFCSHLVHCFSVSMEQTRERRSADALTKLGSSVFSGITLTKFAGILVLAFAKSQIFQVFYFRMYLGIVLFGAAHGLIFLPVLLSYVGAPINKVKLADYKRRVYQIQETSLSTA</sequence>
<feature type="transmembrane region" description="Helical" evidence="17">
    <location>
        <begin position="754"/>
        <end position="776"/>
    </location>
</feature>
<evidence type="ECO:0000256" key="18">
    <source>
        <dbReference type="SAM" id="SignalP"/>
    </source>
</evidence>
<evidence type="ECO:0000256" key="6">
    <source>
        <dbReference type="ARBA" id="ARBA00022729"/>
    </source>
</evidence>
<feature type="transmembrane region" description="Helical" evidence="17">
    <location>
        <begin position="1179"/>
        <end position="1197"/>
    </location>
</feature>
<dbReference type="EnsemblMetazoa" id="LLOJ005904-RA">
    <property type="protein sequence ID" value="LLOJ005904-PA"/>
    <property type="gene ID" value="LLOJ005904"/>
</dbReference>
<dbReference type="Pfam" id="PF12349">
    <property type="entry name" value="Sterol-sensing"/>
    <property type="match status" value="1"/>
</dbReference>
<evidence type="ECO:0000256" key="14">
    <source>
        <dbReference type="ARBA" id="ARBA00023221"/>
    </source>
</evidence>
<feature type="compositionally biased region" description="Polar residues" evidence="16">
    <location>
        <begin position="357"/>
        <end position="368"/>
    </location>
</feature>
<feature type="transmembrane region" description="Helical" evidence="17">
    <location>
        <begin position="1204"/>
        <end position="1224"/>
    </location>
</feature>
<keyword evidence="13" id="KW-0325">Glycoprotein</keyword>
<dbReference type="GO" id="GO:0030301">
    <property type="term" value="P:cholesterol transport"/>
    <property type="evidence" value="ECO:0007669"/>
    <property type="project" value="UniProtKB-ARBA"/>
</dbReference>
<organism evidence="20 21">
    <name type="scientific">Lutzomyia longipalpis</name>
    <name type="common">Sand fly</name>
    <dbReference type="NCBI Taxonomy" id="7200"/>
    <lineage>
        <taxon>Eukaryota</taxon>
        <taxon>Metazoa</taxon>
        <taxon>Ecdysozoa</taxon>
        <taxon>Arthropoda</taxon>
        <taxon>Hexapoda</taxon>
        <taxon>Insecta</taxon>
        <taxon>Pterygota</taxon>
        <taxon>Neoptera</taxon>
        <taxon>Endopterygota</taxon>
        <taxon>Diptera</taxon>
        <taxon>Nematocera</taxon>
        <taxon>Psychodoidea</taxon>
        <taxon>Psychodidae</taxon>
        <taxon>Lutzomyia</taxon>
        <taxon>Lutzomyia</taxon>
    </lineage>
</organism>
<dbReference type="FunFam" id="1.20.1640.10:FF:000008">
    <property type="entry name" value="NPC intracellular cholesterol transporter 1"/>
    <property type="match status" value="1"/>
</dbReference>
<keyword evidence="14" id="KW-0753">Steroid metabolism</keyword>
<feature type="transmembrane region" description="Helical" evidence="17">
    <location>
        <begin position="1230"/>
        <end position="1252"/>
    </location>
</feature>
<dbReference type="Proteomes" id="UP000092461">
    <property type="component" value="Unassembled WGS sequence"/>
</dbReference>
<dbReference type="NCBIfam" id="TIGR00917">
    <property type="entry name" value="2A060601"/>
    <property type="match status" value="1"/>
</dbReference>
<dbReference type="GO" id="GO:0012505">
    <property type="term" value="C:endomembrane system"/>
    <property type="evidence" value="ECO:0007669"/>
    <property type="project" value="UniProtKB-SubCell"/>
</dbReference>
<dbReference type="Pfam" id="PF22314">
    <property type="entry name" value="NPC1_MLD"/>
    <property type="match status" value="1"/>
</dbReference>
<dbReference type="VEuPathDB" id="VectorBase:LLOJ005904"/>
<dbReference type="SUPFAM" id="SSF82866">
    <property type="entry name" value="Multidrug efflux transporter AcrB transmembrane domain"/>
    <property type="match status" value="2"/>
</dbReference>
<evidence type="ECO:0000256" key="3">
    <source>
        <dbReference type="ARBA" id="ARBA00022448"/>
    </source>
</evidence>
<feature type="transmembrane region" description="Helical" evidence="17">
    <location>
        <begin position="694"/>
        <end position="712"/>
    </location>
</feature>
<evidence type="ECO:0000256" key="5">
    <source>
        <dbReference type="ARBA" id="ARBA00022692"/>
    </source>
</evidence>
<keyword evidence="3" id="KW-0813">Transport</keyword>
<dbReference type="VEuPathDB" id="VectorBase:LLONM1_000475"/>
<dbReference type="GO" id="GO:0015485">
    <property type="term" value="F:cholesterol binding"/>
    <property type="evidence" value="ECO:0007669"/>
    <property type="project" value="TreeGrafter"/>
</dbReference>
<feature type="signal peptide" evidence="18">
    <location>
        <begin position="1"/>
        <end position="33"/>
    </location>
</feature>
<evidence type="ECO:0000256" key="4">
    <source>
        <dbReference type="ARBA" id="ARBA00022548"/>
    </source>
</evidence>
<keyword evidence="8" id="KW-0445">Lipid transport</keyword>
<feature type="transmembrane region" description="Helical" evidence="17">
    <location>
        <begin position="724"/>
        <end position="748"/>
    </location>
</feature>
<dbReference type="Gene3D" id="1.20.1640.10">
    <property type="entry name" value="Multidrug efflux transporter AcrB transmembrane domain"/>
    <property type="match status" value="2"/>
</dbReference>
<evidence type="ECO:0000256" key="11">
    <source>
        <dbReference type="ARBA" id="ARBA00023157"/>
    </source>
</evidence>
<feature type="transmembrane region" description="Helical" evidence="17">
    <location>
        <begin position="1307"/>
        <end position="1330"/>
    </location>
</feature>
<evidence type="ECO:0000256" key="15">
    <source>
        <dbReference type="ARBA" id="ARBA00034049"/>
    </source>
</evidence>
<evidence type="ECO:0000313" key="21">
    <source>
        <dbReference type="Proteomes" id="UP000092461"/>
    </source>
</evidence>
<keyword evidence="6 18" id="KW-0732">Signal</keyword>
<dbReference type="EMBL" id="AJWK01018890">
    <property type="status" value="NOT_ANNOTATED_CDS"/>
    <property type="molecule type" value="Genomic_DNA"/>
</dbReference>
<dbReference type="InterPro" id="IPR032190">
    <property type="entry name" value="NPC1_N"/>
</dbReference>
<dbReference type="GO" id="GO:0030299">
    <property type="term" value="P:intestinal cholesterol absorption"/>
    <property type="evidence" value="ECO:0007669"/>
    <property type="project" value="TreeGrafter"/>
</dbReference>
<feature type="transmembrane region" description="Helical" evidence="17">
    <location>
        <begin position="905"/>
        <end position="925"/>
    </location>
</feature>
<dbReference type="GO" id="GO:0008203">
    <property type="term" value="P:cholesterol metabolic process"/>
    <property type="evidence" value="ECO:0007669"/>
    <property type="project" value="UniProtKB-KW"/>
</dbReference>
<protein>
    <recommendedName>
        <fullName evidence="19">SSD domain-containing protein</fullName>
    </recommendedName>
</protein>
<keyword evidence="5 17" id="KW-0812">Transmembrane</keyword>
<dbReference type="InterPro" id="IPR004765">
    <property type="entry name" value="NPC1-like"/>
</dbReference>
<dbReference type="GO" id="GO:0005886">
    <property type="term" value="C:plasma membrane"/>
    <property type="evidence" value="ECO:0007669"/>
    <property type="project" value="TreeGrafter"/>
</dbReference>
<dbReference type="PANTHER" id="PTHR45727">
    <property type="entry name" value="NPC INTRACELLULAR CHOLESTEROL TRANSPORTER 1"/>
    <property type="match status" value="1"/>
</dbReference>
<dbReference type="GO" id="GO:0005319">
    <property type="term" value="F:lipid transporter activity"/>
    <property type="evidence" value="ECO:0007669"/>
    <property type="project" value="InterPro"/>
</dbReference>
<comment type="catalytic activity">
    <reaction evidence="15">
        <text>cholesterol(in) = cholesterol(out)</text>
        <dbReference type="Rhea" id="RHEA:39747"/>
        <dbReference type="ChEBI" id="CHEBI:16113"/>
    </reaction>
</comment>
<dbReference type="EMBL" id="AJWK01018889">
    <property type="status" value="NOT_ANNOTATED_CDS"/>
    <property type="molecule type" value="Genomic_DNA"/>
</dbReference>
<dbReference type="Pfam" id="PF16414">
    <property type="entry name" value="NPC1_N"/>
    <property type="match status" value="1"/>
</dbReference>
<keyword evidence="12" id="KW-1207">Sterol metabolism</keyword>
<evidence type="ECO:0000256" key="10">
    <source>
        <dbReference type="ARBA" id="ARBA00023136"/>
    </source>
</evidence>
<evidence type="ECO:0000259" key="19">
    <source>
        <dbReference type="PROSITE" id="PS50156"/>
    </source>
</evidence>
<feature type="transmembrane region" description="Helical" evidence="17">
    <location>
        <begin position="831"/>
        <end position="855"/>
    </location>
</feature>
<evidence type="ECO:0000256" key="7">
    <source>
        <dbReference type="ARBA" id="ARBA00022989"/>
    </source>
</evidence>
<feature type="transmembrane region" description="Helical" evidence="17">
    <location>
        <begin position="797"/>
        <end position="819"/>
    </location>
</feature>
<keyword evidence="21" id="KW-1185">Reference proteome</keyword>
<evidence type="ECO:0000256" key="17">
    <source>
        <dbReference type="SAM" id="Phobius"/>
    </source>
</evidence>
<dbReference type="EMBL" id="AJWK01018887">
    <property type="status" value="NOT_ANNOTATED_CDS"/>
    <property type="molecule type" value="Genomic_DNA"/>
</dbReference>
<feature type="transmembrane region" description="Helical" evidence="17">
    <location>
        <begin position="416"/>
        <end position="435"/>
    </location>
</feature>
<feature type="domain" description="SSD" evidence="19">
    <location>
        <begin position="690"/>
        <end position="855"/>
    </location>
</feature>
<dbReference type="PROSITE" id="PS50156">
    <property type="entry name" value="SSD"/>
    <property type="match status" value="1"/>
</dbReference>
<comment type="subcellular location">
    <subcellularLocation>
        <location evidence="1">Endomembrane system</location>
        <topology evidence="1">Multi-pass membrane protein</topology>
    </subcellularLocation>
</comment>
<evidence type="ECO:0000256" key="8">
    <source>
        <dbReference type="ARBA" id="ARBA00023055"/>
    </source>
</evidence>
<dbReference type="FunFam" id="1.20.1640.10:FF:000010">
    <property type="entry name" value="NPC intracellular cholesterol transporter 1"/>
    <property type="match status" value="1"/>
</dbReference>
<keyword evidence="10 17" id="KW-0472">Membrane</keyword>
<evidence type="ECO:0000256" key="12">
    <source>
        <dbReference type="ARBA" id="ARBA00023166"/>
    </source>
</evidence>
<feature type="transmembrane region" description="Helical" evidence="17">
    <location>
        <begin position="291"/>
        <end position="314"/>
    </location>
</feature>
<feature type="region of interest" description="Disordered" evidence="16">
    <location>
        <begin position="324"/>
        <end position="368"/>
    </location>
</feature>
<accession>A0A1B0CML6</accession>
<dbReference type="InterPro" id="IPR053958">
    <property type="entry name" value="HMGCR/SNAP/NPC1-like_SSD"/>
</dbReference>
<feature type="chain" id="PRO_5008406058" description="SSD domain-containing protein" evidence="18">
    <location>
        <begin position="34"/>
        <end position="1357"/>
    </location>
</feature>